<organism evidence="2 3">
    <name type="scientific">Orchesella cincta</name>
    <name type="common">Springtail</name>
    <name type="synonym">Podura cincta</name>
    <dbReference type="NCBI Taxonomy" id="48709"/>
    <lineage>
        <taxon>Eukaryota</taxon>
        <taxon>Metazoa</taxon>
        <taxon>Ecdysozoa</taxon>
        <taxon>Arthropoda</taxon>
        <taxon>Hexapoda</taxon>
        <taxon>Collembola</taxon>
        <taxon>Entomobryomorpha</taxon>
        <taxon>Entomobryoidea</taxon>
        <taxon>Orchesellidae</taxon>
        <taxon>Orchesellinae</taxon>
        <taxon>Orchesella</taxon>
    </lineage>
</organism>
<keyword evidence="3" id="KW-1185">Reference proteome</keyword>
<feature type="domain" description="Endonuclease/exonuclease/phosphatase" evidence="1">
    <location>
        <begin position="83"/>
        <end position="186"/>
    </location>
</feature>
<dbReference type="SUPFAM" id="SSF56219">
    <property type="entry name" value="DNase I-like"/>
    <property type="match status" value="1"/>
</dbReference>
<keyword evidence="2" id="KW-0695">RNA-directed DNA polymerase</keyword>
<evidence type="ECO:0000313" key="2">
    <source>
        <dbReference type="EMBL" id="ODM91435.1"/>
    </source>
</evidence>
<dbReference type="GO" id="GO:0007508">
    <property type="term" value="P:larval heart development"/>
    <property type="evidence" value="ECO:0007669"/>
    <property type="project" value="TreeGrafter"/>
</dbReference>
<comment type="caution">
    <text evidence="2">The sequence shown here is derived from an EMBL/GenBank/DDBJ whole genome shotgun (WGS) entry which is preliminary data.</text>
</comment>
<dbReference type="InterPro" id="IPR036691">
    <property type="entry name" value="Endo/exonu/phosph_ase_sf"/>
</dbReference>
<dbReference type="Pfam" id="PF14529">
    <property type="entry name" value="Exo_endo_phos_2"/>
    <property type="match status" value="1"/>
</dbReference>
<accession>A0A1D2MEN6</accession>
<dbReference type="GO" id="GO:0031012">
    <property type="term" value="C:extracellular matrix"/>
    <property type="evidence" value="ECO:0007669"/>
    <property type="project" value="TreeGrafter"/>
</dbReference>
<reference evidence="2 3" key="1">
    <citation type="journal article" date="2016" name="Genome Biol. Evol.">
        <title>Gene Family Evolution Reflects Adaptation to Soil Environmental Stressors in the Genome of the Collembolan Orchesella cincta.</title>
        <authorList>
            <person name="Faddeeva-Vakhrusheva A."/>
            <person name="Derks M.F."/>
            <person name="Anvar S.Y."/>
            <person name="Agamennone V."/>
            <person name="Suring W."/>
            <person name="Smit S."/>
            <person name="van Straalen N.M."/>
            <person name="Roelofs D."/>
        </authorList>
    </citation>
    <scope>NUCLEOTIDE SEQUENCE [LARGE SCALE GENOMIC DNA]</scope>
    <source>
        <tissue evidence="2">Mixed pool</tissue>
    </source>
</reference>
<dbReference type="PANTHER" id="PTHR33395:SF22">
    <property type="entry name" value="REVERSE TRANSCRIPTASE DOMAIN-CONTAINING PROTEIN"/>
    <property type="match status" value="1"/>
</dbReference>
<dbReference type="EMBL" id="LJIJ01001546">
    <property type="protein sequence ID" value="ODM91435.1"/>
    <property type="molecule type" value="Genomic_DNA"/>
</dbReference>
<dbReference type="STRING" id="48709.A0A1D2MEN6"/>
<protein>
    <submittedName>
        <fullName evidence="2">RNA-directed DNA polymerase from mobile element jockey</fullName>
    </submittedName>
</protein>
<dbReference type="GO" id="GO:0003964">
    <property type="term" value="F:RNA-directed DNA polymerase activity"/>
    <property type="evidence" value="ECO:0007669"/>
    <property type="project" value="UniProtKB-KW"/>
</dbReference>
<dbReference type="OrthoDB" id="416454at2759"/>
<dbReference type="Gene3D" id="3.60.10.10">
    <property type="entry name" value="Endonuclease/exonuclease/phosphatase"/>
    <property type="match status" value="1"/>
</dbReference>
<evidence type="ECO:0000259" key="1">
    <source>
        <dbReference type="Pfam" id="PF14529"/>
    </source>
</evidence>
<dbReference type="InterPro" id="IPR005135">
    <property type="entry name" value="Endo/exonuclease/phosphatase"/>
</dbReference>
<dbReference type="OMA" id="WNANSIN"/>
<dbReference type="GO" id="GO:0061343">
    <property type="term" value="P:cell adhesion involved in heart morphogenesis"/>
    <property type="evidence" value="ECO:0007669"/>
    <property type="project" value="TreeGrafter"/>
</dbReference>
<dbReference type="PANTHER" id="PTHR33395">
    <property type="entry name" value="TRANSCRIPTASE, PUTATIVE-RELATED-RELATED"/>
    <property type="match status" value="1"/>
</dbReference>
<dbReference type="AlphaFoldDB" id="A0A1D2MEN6"/>
<sequence length="514" mass="59328">MCISETFLNDNKDIIGFSDFNHIRGDRDLILTNKDKGGGVLILTKKSLMSCEYKLMCSEIIRESSNIEIVAGRVKDRHMKAIIVCCVYRPPNYRNEFLKNDIVAIDMIVTELINTNRPFILCGDFNLKHASSYQKLVEVMKKHKLSQLISSPTRGNAVLDLIITNHPELCTSTTVHDPMISDHKQITTTLIFQRKQREKKTFTYRNYNNININSFHEDIYNAQIDTTNENHAQCIYNELHSLTMNIFNKHAPTLQKTITVRERPLKLSENTKQLLRIRDSFDKQDLHNPEYIALKKAVKRGIIGDKKSEVDTAILSDGMWPTVNKLLNNKNTNQGEFPFTVDEINEHFTKICCNEQTNKEHAPTYQQWTNNYSHETEKFRLEEISYVTVKFAWRSMKKKLNSSEDANGISNRMIDMLIKNDVAITLITSLFNASVRDKFVPPELKRARIVAVPKTTKIASLNDFRPISILPVLSKLLEKCVYLQLIKYITSNKILSDSQFGFRPKHATFSCRLK</sequence>
<keyword evidence="2" id="KW-0548">Nucleotidyltransferase</keyword>
<proteinExistence type="predicted"/>
<evidence type="ECO:0000313" key="3">
    <source>
        <dbReference type="Proteomes" id="UP000094527"/>
    </source>
</evidence>
<name>A0A1D2MEN6_ORCCI</name>
<dbReference type="Proteomes" id="UP000094527">
    <property type="component" value="Unassembled WGS sequence"/>
</dbReference>
<gene>
    <name evidence="2" type="ORF">Ocin01_15249</name>
</gene>
<keyword evidence="2" id="KW-0808">Transferase</keyword>